<dbReference type="EMBL" id="JABEZW010000004">
    <property type="protein sequence ID" value="MBA0762964.1"/>
    <property type="molecule type" value="Genomic_DNA"/>
</dbReference>
<keyword evidence="2" id="KW-1185">Reference proteome</keyword>
<protein>
    <submittedName>
        <fullName evidence="1">Uncharacterized protein</fullName>
    </submittedName>
</protein>
<comment type="caution">
    <text evidence="1">The sequence shown here is derived from an EMBL/GenBank/DDBJ whole genome shotgun (WGS) entry which is preliminary data.</text>
</comment>
<reference evidence="1 2" key="1">
    <citation type="journal article" date="2019" name="Genome Biol. Evol.">
        <title>Insights into the evolution of the New World diploid cottons (Gossypium, subgenus Houzingenia) based on genome sequencing.</title>
        <authorList>
            <person name="Grover C.E."/>
            <person name="Arick M.A. 2nd"/>
            <person name="Thrash A."/>
            <person name="Conover J.L."/>
            <person name="Sanders W.S."/>
            <person name="Peterson D.G."/>
            <person name="Frelichowski J.E."/>
            <person name="Scheffler J.A."/>
            <person name="Scheffler B.E."/>
            <person name="Wendel J.F."/>
        </authorList>
    </citation>
    <scope>NUCLEOTIDE SEQUENCE [LARGE SCALE GENOMIC DNA]</scope>
    <source>
        <strain evidence="1">8</strain>
        <tissue evidence="1">Leaf</tissue>
    </source>
</reference>
<name>A0A7J9DQX8_9ROSI</name>
<proteinExistence type="predicted"/>
<organism evidence="1 2">
    <name type="scientific">Gossypium trilobum</name>
    <dbReference type="NCBI Taxonomy" id="34281"/>
    <lineage>
        <taxon>Eukaryota</taxon>
        <taxon>Viridiplantae</taxon>
        <taxon>Streptophyta</taxon>
        <taxon>Embryophyta</taxon>
        <taxon>Tracheophyta</taxon>
        <taxon>Spermatophyta</taxon>
        <taxon>Magnoliopsida</taxon>
        <taxon>eudicotyledons</taxon>
        <taxon>Gunneridae</taxon>
        <taxon>Pentapetalae</taxon>
        <taxon>rosids</taxon>
        <taxon>malvids</taxon>
        <taxon>Malvales</taxon>
        <taxon>Malvaceae</taxon>
        <taxon>Malvoideae</taxon>
        <taxon>Gossypium</taxon>
    </lineage>
</organism>
<evidence type="ECO:0000313" key="1">
    <source>
        <dbReference type="EMBL" id="MBA0762964.1"/>
    </source>
</evidence>
<accession>A0A7J9DQX8</accession>
<sequence>MPGGVNAMLMRRMQWDGLRFFGIQMGRVQGLSLELRVLGLRFIARVWGSRIRIRVKSSSSGFVVQEAPSNRRQKVESSVTVQSAKPMTMAQDAPHRSLSIRWGSFSQRELARFKELLEKPVRLKPSSRLVTSGIRAIGCKDTVGMSKVVSDQNEPMETHGRAKKVIRSRDMLLALEDRVINLEESVGDMKGMLELVGGGTDGFDSMEEQLREFVLYSLNANAKKMDRILNSTMKRLAERDDTLEDMVLAMKEEIAKLKGELTIYKAALSNGMLTSRPKQ</sequence>
<dbReference type="Proteomes" id="UP000593568">
    <property type="component" value="Unassembled WGS sequence"/>
</dbReference>
<evidence type="ECO:0000313" key="2">
    <source>
        <dbReference type="Proteomes" id="UP000593568"/>
    </source>
</evidence>
<gene>
    <name evidence="1" type="ORF">Gotri_012505</name>
</gene>
<dbReference type="AlphaFoldDB" id="A0A7J9DQX8"/>